<keyword evidence="5 9" id="KW-0297">G-protein coupled receptor</keyword>
<keyword evidence="7 9" id="KW-0675">Receptor</keyword>
<keyword evidence="4 10" id="KW-1133">Transmembrane helix</keyword>
<dbReference type="Proteomes" id="UP001233999">
    <property type="component" value="Unassembled WGS sequence"/>
</dbReference>
<evidence type="ECO:0000256" key="10">
    <source>
        <dbReference type="SAM" id="Phobius"/>
    </source>
</evidence>
<feature type="non-terminal residue" evidence="12">
    <location>
        <position position="234"/>
    </location>
</feature>
<dbReference type="PANTHER" id="PTHR45695">
    <property type="entry name" value="LEUCOKININ RECEPTOR-RELATED"/>
    <property type="match status" value="1"/>
</dbReference>
<evidence type="ECO:0000256" key="7">
    <source>
        <dbReference type="ARBA" id="ARBA00023170"/>
    </source>
</evidence>
<keyword evidence="3 9" id="KW-0812">Transmembrane</keyword>
<protein>
    <recommendedName>
        <fullName evidence="11">G-protein coupled receptors family 1 profile domain-containing protein</fullName>
    </recommendedName>
</protein>
<evidence type="ECO:0000256" key="6">
    <source>
        <dbReference type="ARBA" id="ARBA00023136"/>
    </source>
</evidence>
<evidence type="ECO:0000256" key="1">
    <source>
        <dbReference type="ARBA" id="ARBA00004141"/>
    </source>
</evidence>
<feature type="transmembrane region" description="Helical" evidence="10">
    <location>
        <begin position="71"/>
        <end position="95"/>
    </location>
</feature>
<organism evidence="12 13">
    <name type="scientific">Diploptera punctata</name>
    <name type="common">Pacific beetle cockroach</name>
    <dbReference type="NCBI Taxonomy" id="6984"/>
    <lineage>
        <taxon>Eukaryota</taxon>
        <taxon>Metazoa</taxon>
        <taxon>Ecdysozoa</taxon>
        <taxon>Arthropoda</taxon>
        <taxon>Hexapoda</taxon>
        <taxon>Insecta</taxon>
        <taxon>Pterygota</taxon>
        <taxon>Neoptera</taxon>
        <taxon>Polyneoptera</taxon>
        <taxon>Dictyoptera</taxon>
        <taxon>Blattodea</taxon>
        <taxon>Blaberoidea</taxon>
        <taxon>Blaberidae</taxon>
        <taxon>Diplopterinae</taxon>
        <taxon>Diploptera</taxon>
    </lineage>
</organism>
<reference evidence="12" key="1">
    <citation type="journal article" date="2023" name="IScience">
        <title>Live-bearing cockroach genome reveals convergent evolutionary mechanisms linked to viviparity in insects and beyond.</title>
        <authorList>
            <person name="Fouks B."/>
            <person name="Harrison M.C."/>
            <person name="Mikhailova A.A."/>
            <person name="Marchal E."/>
            <person name="English S."/>
            <person name="Carruthers M."/>
            <person name="Jennings E.C."/>
            <person name="Chiamaka E.L."/>
            <person name="Frigard R.A."/>
            <person name="Pippel M."/>
            <person name="Attardo G.M."/>
            <person name="Benoit J.B."/>
            <person name="Bornberg-Bauer E."/>
            <person name="Tobe S.S."/>
        </authorList>
    </citation>
    <scope>NUCLEOTIDE SEQUENCE</scope>
    <source>
        <strain evidence="12">Stay&amp;Tobe</strain>
    </source>
</reference>
<dbReference type="AlphaFoldDB" id="A0AAD8AFH8"/>
<dbReference type="InterPro" id="IPR000611">
    <property type="entry name" value="NPY_rcpt"/>
</dbReference>
<reference evidence="12" key="2">
    <citation type="submission" date="2023-05" db="EMBL/GenBank/DDBJ databases">
        <authorList>
            <person name="Fouks B."/>
        </authorList>
    </citation>
    <scope>NUCLEOTIDE SEQUENCE</scope>
    <source>
        <strain evidence="12">Stay&amp;Tobe</strain>
        <tissue evidence="12">Testes</tissue>
    </source>
</reference>
<keyword evidence="6 10" id="KW-0472">Membrane</keyword>
<feature type="non-terminal residue" evidence="12">
    <location>
        <position position="1"/>
    </location>
</feature>
<accession>A0AAD8AFH8</accession>
<keyword evidence="8 9" id="KW-0807">Transducer</keyword>
<keyword evidence="13" id="KW-1185">Reference proteome</keyword>
<dbReference type="PRINTS" id="PR00237">
    <property type="entry name" value="GPCRRHODOPSN"/>
</dbReference>
<evidence type="ECO:0000256" key="8">
    <source>
        <dbReference type="ARBA" id="ARBA00023224"/>
    </source>
</evidence>
<dbReference type="PANTHER" id="PTHR45695:SF9">
    <property type="entry name" value="LEUCOKININ RECEPTOR"/>
    <property type="match status" value="1"/>
</dbReference>
<evidence type="ECO:0000259" key="11">
    <source>
        <dbReference type="PROSITE" id="PS50262"/>
    </source>
</evidence>
<dbReference type="InterPro" id="IPR000276">
    <property type="entry name" value="GPCR_Rhodpsn"/>
</dbReference>
<dbReference type="InterPro" id="IPR017452">
    <property type="entry name" value="GPCR_Rhodpsn_7TM"/>
</dbReference>
<dbReference type="GO" id="GO:0004983">
    <property type="term" value="F:neuropeptide Y receptor activity"/>
    <property type="evidence" value="ECO:0007669"/>
    <property type="project" value="InterPro"/>
</dbReference>
<comment type="subcellular location">
    <subcellularLocation>
        <location evidence="1">Membrane</location>
        <topology evidence="1">Multi-pass membrane protein</topology>
    </subcellularLocation>
</comment>
<dbReference type="GO" id="GO:0005886">
    <property type="term" value="C:plasma membrane"/>
    <property type="evidence" value="ECO:0007669"/>
    <property type="project" value="TreeGrafter"/>
</dbReference>
<dbReference type="PROSITE" id="PS00237">
    <property type="entry name" value="G_PROTEIN_RECEP_F1_1"/>
    <property type="match status" value="1"/>
</dbReference>
<feature type="transmembrane region" description="Helical" evidence="10">
    <location>
        <begin position="22"/>
        <end position="50"/>
    </location>
</feature>
<dbReference type="SUPFAM" id="SSF81321">
    <property type="entry name" value="Family A G protein-coupled receptor-like"/>
    <property type="match status" value="1"/>
</dbReference>
<evidence type="ECO:0000256" key="9">
    <source>
        <dbReference type="RuleBase" id="RU000688"/>
    </source>
</evidence>
<dbReference type="Pfam" id="PF00001">
    <property type="entry name" value="7tm_1"/>
    <property type="match status" value="1"/>
</dbReference>
<comment type="caution">
    <text evidence="12">The sequence shown here is derived from an EMBL/GenBank/DDBJ whole genome shotgun (WGS) entry which is preliminary data.</text>
</comment>
<evidence type="ECO:0000256" key="4">
    <source>
        <dbReference type="ARBA" id="ARBA00022989"/>
    </source>
</evidence>
<feature type="transmembrane region" description="Helical" evidence="10">
    <location>
        <begin position="171"/>
        <end position="189"/>
    </location>
</feature>
<evidence type="ECO:0000256" key="5">
    <source>
        <dbReference type="ARBA" id="ARBA00023040"/>
    </source>
</evidence>
<gene>
    <name evidence="12" type="ORF">L9F63_026753</name>
</gene>
<feature type="domain" description="G-protein coupled receptors family 1 profile" evidence="11">
    <location>
        <begin position="1"/>
        <end position="230"/>
    </location>
</feature>
<dbReference type="PRINTS" id="PR01012">
    <property type="entry name" value="NRPEPTIDEYR"/>
</dbReference>
<proteinExistence type="inferred from homology"/>
<dbReference type="Gene3D" id="1.20.1070.10">
    <property type="entry name" value="Rhodopsin 7-helix transmembrane proteins"/>
    <property type="match status" value="1"/>
</dbReference>
<name>A0AAD8AFH8_DIPPU</name>
<comment type="similarity">
    <text evidence="2 9">Belongs to the G-protein coupled receptor 1 family.</text>
</comment>
<dbReference type="EMBL" id="JASPKZ010001254">
    <property type="protein sequence ID" value="KAJ9598143.1"/>
    <property type="molecule type" value="Genomic_DNA"/>
</dbReference>
<dbReference type="PROSITE" id="PS50262">
    <property type="entry name" value="G_PROTEIN_RECEP_F1_2"/>
    <property type="match status" value="1"/>
</dbReference>
<evidence type="ECO:0000256" key="2">
    <source>
        <dbReference type="ARBA" id="ARBA00010663"/>
    </source>
</evidence>
<sequence length="234" mass="26392">DVLGVVGIPKQFQAALLQRWNLPYFMCAFCPFVQVLSVNVSVFTLTAIAVDRHRAILNPLSASPSKLCAKIVIACIWLVSGALAAPMAVALRVTLIEYTRGRYKPFCHNVTLSDDAMLSYRVVLLVLQYLTPLCIISCVYIRMALTLWGSKTPGNAQTTRDATLMKNKKKVIKMLVIVVALFALCWLPLQTYNVLQDIFPEINGYRYINIIWFCCDWLAMSNSCYNPFIYGIYN</sequence>
<evidence type="ECO:0000313" key="13">
    <source>
        <dbReference type="Proteomes" id="UP001233999"/>
    </source>
</evidence>
<evidence type="ECO:0000256" key="3">
    <source>
        <dbReference type="ARBA" id="ARBA00022692"/>
    </source>
</evidence>
<evidence type="ECO:0000313" key="12">
    <source>
        <dbReference type="EMBL" id="KAJ9598143.1"/>
    </source>
</evidence>
<feature type="transmembrane region" description="Helical" evidence="10">
    <location>
        <begin position="118"/>
        <end position="141"/>
    </location>
</feature>